<evidence type="ECO:0000256" key="4">
    <source>
        <dbReference type="ARBA" id="ARBA00023136"/>
    </source>
</evidence>
<proteinExistence type="predicted"/>
<reference evidence="8" key="1">
    <citation type="submission" date="2021-02" db="EMBL/GenBank/DDBJ databases">
        <authorList>
            <person name="Nowell W R."/>
        </authorList>
    </citation>
    <scope>NUCLEOTIDE SEQUENCE</scope>
</reference>
<dbReference type="PANTHER" id="PTHR46641">
    <property type="entry name" value="FMRFAMIDE RECEPTOR-RELATED"/>
    <property type="match status" value="1"/>
</dbReference>
<organism evidence="8 11">
    <name type="scientific">Rotaria magnacalcarata</name>
    <dbReference type="NCBI Taxonomy" id="392030"/>
    <lineage>
        <taxon>Eukaryota</taxon>
        <taxon>Metazoa</taxon>
        <taxon>Spiralia</taxon>
        <taxon>Gnathifera</taxon>
        <taxon>Rotifera</taxon>
        <taxon>Eurotatoria</taxon>
        <taxon>Bdelloidea</taxon>
        <taxon>Philodinida</taxon>
        <taxon>Philodinidae</taxon>
        <taxon>Rotaria</taxon>
    </lineage>
</organism>
<dbReference type="Proteomes" id="UP000681720">
    <property type="component" value="Unassembled WGS sequence"/>
</dbReference>
<dbReference type="Pfam" id="PF00001">
    <property type="entry name" value="7tm_1"/>
    <property type="match status" value="1"/>
</dbReference>
<dbReference type="Gene3D" id="1.20.1070.10">
    <property type="entry name" value="Rhodopsin 7-helix transmembrane proteins"/>
    <property type="match status" value="1"/>
</dbReference>
<dbReference type="EMBL" id="CAJOBJ010005038">
    <property type="protein sequence ID" value="CAF4019162.1"/>
    <property type="molecule type" value="Genomic_DNA"/>
</dbReference>
<dbReference type="OrthoDB" id="9990906at2759"/>
<dbReference type="InterPro" id="IPR052954">
    <property type="entry name" value="GPCR-Ligand_Int"/>
</dbReference>
<dbReference type="GO" id="GO:0004930">
    <property type="term" value="F:G protein-coupled receptor activity"/>
    <property type="evidence" value="ECO:0007669"/>
    <property type="project" value="InterPro"/>
</dbReference>
<keyword evidence="2 5" id="KW-0812">Transmembrane</keyword>
<feature type="transmembrane region" description="Helical" evidence="5">
    <location>
        <begin position="301"/>
        <end position="326"/>
    </location>
</feature>
<dbReference type="EMBL" id="CAJNOW010000091">
    <property type="protein sequence ID" value="CAF1232710.1"/>
    <property type="molecule type" value="Genomic_DNA"/>
</dbReference>
<sequence length="466" mass="53702">MNDSDIVSVCSEHKLLPYLTAICQYGSSNNIEGCNDFRTLLFFLKADCYISRVFHPITRTLIVIGTILNLFSLFCFLKMNKRNSQNVYLSVLSLGDTINLQINFTLPMLRQNEAFDDYFRSSTVLCRITGVLAEFFLIFPTWIVVLLTMERLICISWPLKRRSSYTQTRAKISILILAILVLLLSIYRLFDLKGIDQASVFSVLACNGTHISMDFMRDLNLMIWTIVPGCFTLIMSLIIIYQIKLVTQKFQPNYSKARQLKYNQATKTVLLISILFLCFHTPMGIMIALDLFYGRNDKTLGIMIILVSRKLTIVLYEISLCCKFFIYNQTFRNFKGILRTSIFRFTRRTNSAKLGRPILANSHEHSQHRTIHFGPKKQSITSPISQADSLMKNVEEHHNIVKTHPQQTRSTSLSRPNREQHQAMTVTMNKTHESVHVSISRTSDRLKKYSTDKHRPLILTGPQITL</sequence>
<feature type="transmembrane region" description="Helical" evidence="5">
    <location>
        <begin position="128"/>
        <end position="149"/>
    </location>
</feature>
<feature type="transmembrane region" description="Helical" evidence="5">
    <location>
        <begin position="268"/>
        <end position="289"/>
    </location>
</feature>
<dbReference type="EMBL" id="CAJNOV010017215">
    <property type="protein sequence ID" value="CAF1603845.1"/>
    <property type="molecule type" value="Genomic_DNA"/>
</dbReference>
<feature type="transmembrane region" description="Helical" evidence="5">
    <location>
        <begin position="57"/>
        <end position="77"/>
    </location>
</feature>
<evidence type="ECO:0000256" key="5">
    <source>
        <dbReference type="SAM" id="Phobius"/>
    </source>
</evidence>
<keyword evidence="3 5" id="KW-1133">Transmembrane helix</keyword>
<dbReference type="Proteomes" id="UP000663855">
    <property type="component" value="Unassembled WGS sequence"/>
</dbReference>
<evidence type="ECO:0000313" key="7">
    <source>
        <dbReference type="EMBL" id="CAF1232710.1"/>
    </source>
</evidence>
<accession>A0A816B3Z2</accession>
<dbReference type="InterPro" id="IPR017452">
    <property type="entry name" value="GPCR_Rhodpsn_7TM"/>
</dbReference>
<evidence type="ECO:0000313" key="11">
    <source>
        <dbReference type="Proteomes" id="UP000663855"/>
    </source>
</evidence>
<evidence type="ECO:0000256" key="2">
    <source>
        <dbReference type="ARBA" id="ARBA00022692"/>
    </source>
</evidence>
<evidence type="ECO:0000313" key="9">
    <source>
        <dbReference type="EMBL" id="CAF4019162.1"/>
    </source>
</evidence>
<evidence type="ECO:0000313" key="10">
    <source>
        <dbReference type="EMBL" id="CAF4033188.1"/>
    </source>
</evidence>
<evidence type="ECO:0000259" key="6">
    <source>
        <dbReference type="PROSITE" id="PS50262"/>
    </source>
</evidence>
<dbReference type="PROSITE" id="PS50262">
    <property type="entry name" value="G_PROTEIN_RECEP_F1_2"/>
    <property type="match status" value="1"/>
</dbReference>
<keyword evidence="4 5" id="KW-0472">Membrane</keyword>
<dbReference type="Proteomes" id="UP000681967">
    <property type="component" value="Unassembled WGS sequence"/>
</dbReference>
<dbReference type="GO" id="GO:0016020">
    <property type="term" value="C:membrane"/>
    <property type="evidence" value="ECO:0007669"/>
    <property type="project" value="UniProtKB-SubCell"/>
</dbReference>
<dbReference type="AlphaFoldDB" id="A0A816B3Z2"/>
<evidence type="ECO:0000313" key="8">
    <source>
        <dbReference type="EMBL" id="CAF1603845.1"/>
    </source>
</evidence>
<feature type="domain" description="G-protein coupled receptors family 1 profile" evidence="6">
    <location>
        <begin position="65"/>
        <end position="327"/>
    </location>
</feature>
<dbReference type="EMBL" id="CAJOBH010005710">
    <property type="protein sequence ID" value="CAF4033188.1"/>
    <property type="molecule type" value="Genomic_DNA"/>
</dbReference>
<dbReference type="SUPFAM" id="SSF81321">
    <property type="entry name" value="Family A G protein-coupled receptor-like"/>
    <property type="match status" value="1"/>
</dbReference>
<evidence type="ECO:0000256" key="3">
    <source>
        <dbReference type="ARBA" id="ARBA00022989"/>
    </source>
</evidence>
<protein>
    <recommendedName>
        <fullName evidence="6">G-protein coupled receptors family 1 profile domain-containing protein</fullName>
    </recommendedName>
</protein>
<gene>
    <name evidence="10" type="ORF">BYL167_LOCUS15450</name>
    <name evidence="8" type="ORF">CJN711_LOCUS35582</name>
    <name evidence="9" type="ORF">GIL414_LOCUS12760</name>
    <name evidence="7" type="ORF">KQP761_LOCUS1385</name>
</gene>
<comment type="subcellular location">
    <subcellularLocation>
        <location evidence="1">Membrane</location>
    </subcellularLocation>
</comment>
<feature type="transmembrane region" description="Helical" evidence="5">
    <location>
        <begin position="89"/>
        <end position="108"/>
    </location>
</feature>
<evidence type="ECO:0000256" key="1">
    <source>
        <dbReference type="ARBA" id="ARBA00004370"/>
    </source>
</evidence>
<feature type="transmembrane region" description="Helical" evidence="5">
    <location>
        <begin position="170"/>
        <end position="190"/>
    </location>
</feature>
<name>A0A816B3Z2_9BILA</name>
<dbReference type="InterPro" id="IPR000276">
    <property type="entry name" value="GPCR_Rhodpsn"/>
</dbReference>
<feature type="transmembrane region" description="Helical" evidence="5">
    <location>
        <begin position="221"/>
        <end position="247"/>
    </location>
</feature>
<dbReference type="PANTHER" id="PTHR46641:SF6">
    <property type="entry name" value="G-PROTEIN COUPLED RECEPTORS FAMILY 1 PROFILE DOMAIN-CONTAINING PROTEIN"/>
    <property type="match status" value="1"/>
</dbReference>
<dbReference type="Proteomes" id="UP000663834">
    <property type="component" value="Unassembled WGS sequence"/>
</dbReference>
<comment type="caution">
    <text evidence="8">The sequence shown here is derived from an EMBL/GenBank/DDBJ whole genome shotgun (WGS) entry which is preliminary data.</text>
</comment>